<evidence type="ECO:0000256" key="4">
    <source>
        <dbReference type="ARBA" id="ARBA00022984"/>
    </source>
</evidence>
<comment type="catalytic activity">
    <reaction evidence="7">
        <text>UDP-N-acetyl-alpha-D-muramoyl-L-alanyl-D-glutamate + meso-2,6-diaminopimelate + ATP = UDP-N-acetyl-alpha-D-muramoyl-L-alanyl-gamma-D-glutamyl-meso-2,6-diaminopimelate + ADP + phosphate + H(+)</text>
        <dbReference type="Rhea" id="RHEA:23676"/>
        <dbReference type="ChEBI" id="CHEBI:15378"/>
        <dbReference type="ChEBI" id="CHEBI:30616"/>
        <dbReference type="ChEBI" id="CHEBI:43474"/>
        <dbReference type="ChEBI" id="CHEBI:57791"/>
        <dbReference type="ChEBI" id="CHEBI:83900"/>
        <dbReference type="ChEBI" id="CHEBI:83905"/>
        <dbReference type="ChEBI" id="CHEBI:456216"/>
        <dbReference type="EC" id="6.3.2.13"/>
    </reaction>
</comment>
<dbReference type="OrthoDB" id="9800958at2"/>
<dbReference type="EMBL" id="SOQX01000004">
    <property type="protein sequence ID" value="TDY01143.1"/>
    <property type="molecule type" value="Genomic_DNA"/>
</dbReference>
<dbReference type="HAMAP" id="MF_00208">
    <property type="entry name" value="MurE"/>
    <property type="match status" value="1"/>
</dbReference>
<comment type="caution">
    <text evidence="7">Lacks conserved residue(s) required for the propagation of feature annotation.</text>
</comment>
<name>A0A4R8IV01_9GAMM</name>
<evidence type="ECO:0000259" key="11">
    <source>
        <dbReference type="Pfam" id="PF08245"/>
    </source>
</evidence>
<keyword evidence="7 12" id="KW-0436">Ligase</keyword>
<dbReference type="NCBIfam" id="NF001124">
    <property type="entry name" value="PRK00139.1-2"/>
    <property type="match status" value="1"/>
</dbReference>
<evidence type="ECO:0000313" key="12">
    <source>
        <dbReference type="EMBL" id="TDY01143.1"/>
    </source>
</evidence>
<dbReference type="InterPro" id="IPR005761">
    <property type="entry name" value="UDP-N-AcMur-Glu-dNH2Pim_ligase"/>
</dbReference>
<sequence>MMTMPNTHAMMYLSSILEDRIAIPASLDCPVTDMTMDSRQVVEGSLFVAIKGCQVDGADYIDAAIEQGASAILREHTGDDTGITPLSWKTSVTDQTIPVVSLKDLSRQLGALADRFYGSPSLQMFVAGITGTNGKTSCCQFVAQALSQDKPSGVIGTLGRGLYGQLEDSGHTTPDVIANHHWLAKMRDQGASSVVMEVSSHALDQGRVDRVRFDCAVFTNLSHEHLDYHGDMASYARVKQQLFHTPDLKTAVINRDDAYGRELEATLDKSIEVISYGMQSEHQPTLLARDIRLLADGLQFRVESAYGSGEVRTQLLGRFNISNLLAALGALLAKGLTFDDALGRLADVRTVSGRMETLGGNGQPLVVIDYAHTPDALQHVLEALREHARGTLWCIFGCGGERDRQKRSLMGKIAEVYADRVVVTNDNPRHENPVDIIEQILSGMSDSDRAYVERDRQKAIESVIQGAEAEDVILVAGKGHENYQQVGDEKRPFSDMAEAQLQLKRRKA</sequence>
<comment type="caution">
    <text evidence="12">The sequence shown here is derived from an EMBL/GenBank/DDBJ whole genome shotgun (WGS) entry which is preliminary data.</text>
</comment>
<keyword evidence="7" id="KW-0547">Nucleotide-binding</keyword>
<gene>
    <name evidence="7" type="primary">murE</name>
    <name evidence="12" type="ORF">EDC23_1890</name>
</gene>
<comment type="cofactor">
    <cofactor evidence="7">
        <name>Mg(2+)</name>
        <dbReference type="ChEBI" id="CHEBI:18420"/>
    </cofactor>
</comment>
<comment type="similarity">
    <text evidence="1 7">Belongs to the MurCDEF family. MurE subfamily.</text>
</comment>
<dbReference type="Gene3D" id="3.40.1390.10">
    <property type="entry name" value="MurE/MurF, N-terminal domain"/>
    <property type="match status" value="1"/>
</dbReference>
<comment type="function">
    <text evidence="7">Catalyzes the addition of meso-diaminopimelic acid to the nucleotide precursor UDP-N-acetylmuramoyl-L-alanyl-D-glutamate (UMAG) in the biosynthesis of bacterial cell-wall peptidoglycan.</text>
</comment>
<evidence type="ECO:0000313" key="13">
    <source>
        <dbReference type="Proteomes" id="UP000294914"/>
    </source>
</evidence>
<dbReference type="SUPFAM" id="SSF53623">
    <property type="entry name" value="MurD-like peptide ligases, catalytic domain"/>
    <property type="match status" value="1"/>
</dbReference>
<dbReference type="EC" id="6.3.2.13" evidence="7"/>
<reference evidence="12 13" key="1">
    <citation type="submission" date="2019-03" db="EMBL/GenBank/DDBJ databases">
        <title>Genomic Encyclopedia of Type Strains, Phase IV (KMG-IV): sequencing the most valuable type-strain genomes for metagenomic binning, comparative biology and taxonomic classification.</title>
        <authorList>
            <person name="Goeker M."/>
        </authorList>
    </citation>
    <scope>NUCLEOTIDE SEQUENCE [LARGE SCALE GENOMIC DNA]</scope>
    <source>
        <strain evidence="12 13">DSM 16326</strain>
    </source>
</reference>
<evidence type="ECO:0000256" key="5">
    <source>
        <dbReference type="ARBA" id="ARBA00023306"/>
    </source>
</evidence>
<dbReference type="PANTHER" id="PTHR23135">
    <property type="entry name" value="MUR LIGASE FAMILY MEMBER"/>
    <property type="match status" value="1"/>
</dbReference>
<dbReference type="SUPFAM" id="SSF53244">
    <property type="entry name" value="MurD-like peptide ligases, peptide-binding domain"/>
    <property type="match status" value="1"/>
</dbReference>
<keyword evidence="3 7" id="KW-0133">Cell shape</keyword>
<dbReference type="InterPro" id="IPR035911">
    <property type="entry name" value="MurE/MurF_N"/>
</dbReference>
<accession>A0A4R8IV01</accession>
<evidence type="ECO:0000256" key="3">
    <source>
        <dbReference type="ARBA" id="ARBA00022960"/>
    </source>
</evidence>
<protein>
    <recommendedName>
        <fullName evidence="7">UDP-N-acetylmuramoyl-L-alanyl-D-glutamate--2,6-diaminopimelate ligase</fullName>
        <ecNumber evidence="7">6.3.2.13</ecNumber>
    </recommendedName>
    <alternativeName>
        <fullName evidence="7">Meso-A2pm-adding enzyme</fullName>
    </alternativeName>
    <alternativeName>
        <fullName evidence="7">Meso-diaminopimelate-adding enzyme</fullName>
    </alternativeName>
    <alternativeName>
        <fullName evidence="7">UDP-MurNAc-L-Ala-D-Glu:meso-diaminopimelate ligase</fullName>
    </alternativeName>
    <alternativeName>
        <fullName evidence="7">UDP-MurNAc-tripeptide synthetase</fullName>
    </alternativeName>
    <alternativeName>
        <fullName evidence="7">UDP-N-acetylmuramyl-tripeptide synthetase</fullName>
    </alternativeName>
</protein>
<dbReference type="Pfam" id="PF02875">
    <property type="entry name" value="Mur_ligase_C"/>
    <property type="match status" value="1"/>
</dbReference>
<feature type="domain" description="Mur ligase C-terminal" evidence="10">
    <location>
        <begin position="353"/>
        <end position="479"/>
    </location>
</feature>
<evidence type="ECO:0000259" key="9">
    <source>
        <dbReference type="Pfam" id="PF01225"/>
    </source>
</evidence>
<organism evidence="12 13">
    <name type="scientific">Thiohalophilus thiocyanatoxydans</name>
    <dbReference type="NCBI Taxonomy" id="381308"/>
    <lineage>
        <taxon>Bacteria</taxon>
        <taxon>Pseudomonadati</taxon>
        <taxon>Pseudomonadota</taxon>
        <taxon>Gammaproteobacteria</taxon>
        <taxon>Thiohalomonadales</taxon>
        <taxon>Thiohalophilaceae</taxon>
        <taxon>Thiohalophilus</taxon>
    </lineage>
</organism>
<proteinExistence type="inferred from homology"/>
<dbReference type="GO" id="GO:0051301">
    <property type="term" value="P:cell division"/>
    <property type="evidence" value="ECO:0007669"/>
    <property type="project" value="UniProtKB-KW"/>
</dbReference>
<dbReference type="NCBIfam" id="NF001126">
    <property type="entry name" value="PRK00139.1-4"/>
    <property type="match status" value="1"/>
</dbReference>
<dbReference type="Pfam" id="PF01225">
    <property type="entry name" value="Mur_ligase"/>
    <property type="match status" value="1"/>
</dbReference>
<dbReference type="GO" id="GO:0005737">
    <property type="term" value="C:cytoplasm"/>
    <property type="evidence" value="ECO:0007669"/>
    <property type="project" value="UniProtKB-SubCell"/>
</dbReference>
<keyword evidence="7" id="KW-0460">Magnesium</keyword>
<keyword evidence="4 7" id="KW-0573">Peptidoglycan synthesis</keyword>
<dbReference type="UniPathway" id="UPA00219"/>
<evidence type="ECO:0000256" key="6">
    <source>
        <dbReference type="ARBA" id="ARBA00023316"/>
    </source>
</evidence>
<comment type="PTM">
    <text evidence="7">Carboxylation is probably crucial for Mg(2+) binding and, consequently, for the gamma-phosphate positioning of ATP.</text>
</comment>
<dbReference type="Gene3D" id="3.90.190.20">
    <property type="entry name" value="Mur ligase, C-terminal domain"/>
    <property type="match status" value="1"/>
</dbReference>
<dbReference type="GO" id="GO:0000287">
    <property type="term" value="F:magnesium ion binding"/>
    <property type="evidence" value="ECO:0007669"/>
    <property type="project" value="UniProtKB-UniRule"/>
</dbReference>
<dbReference type="AlphaFoldDB" id="A0A4R8IV01"/>
<dbReference type="Gene3D" id="3.40.1190.10">
    <property type="entry name" value="Mur-like, catalytic domain"/>
    <property type="match status" value="1"/>
</dbReference>
<dbReference type="GO" id="GO:0009252">
    <property type="term" value="P:peptidoglycan biosynthetic process"/>
    <property type="evidence" value="ECO:0007669"/>
    <property type="project" value="UniProtKB-UniRule"/>
</dbReference>
<comment type="subcellular location">
    <subcellularLocation>
        <location evidence="7 8">Cytoplasm</location>
    </subcellularLocation>
</comment>
<dbReference type="PANTHER" id="PTHR23135:SF4">
    <property type="entry name" value="UDP-N-ACETYLMURAMOYL-L-ALANYL-D-GLUTAMATE--2,6-DIAMINOPIMELATE LIGASE MURE HOMOLOG, CHLOROPLASTIC"/>
    <property type="match status" value="1"/>
</dbReference>
<keyword evidence="7" id="KW-0963">Cytoplasm</keyword>
<dbReference type="InterPro" id="IPR000713">
    <property type="entry name" value="Mur_ligase_N"/>
</dbReference>
<feature type="binding site" evidence="7">
    <location>
        <begin position="131"/>
        <end position="137"/>
    </location>
    <ligand>
        <name>ATP</name>
        <dbReference type="ChEBI" id="CHEBI:30616"/>
    </ligand>
</feature>
<evidence type="ECO:0000256" key="8">
    <source>
        <dbReference type="RuleBase" id="RU004135"/>
    </source>
</evidence>
<dbReference type="InterPro" id="IPR013221">
    <property type="entry name" value="Mur_ligase_cen"/>
</dbReference>
<feature type="binding site" evidence="7">
    <location>
        <position position="199"/>
    </location>
    <ligand>
        <name>UDP-N-acetyl-alpha-D-muramoyl-L-alanyl-D-glutamate</name>
        <dbReference type="ChEBI" id="CHEBI:83900"/>
    </ligand>
</feature>
<feature type="binding site" evidence="7">
    <location>
        <begin position="426"/>
        <end position="429"/>
    </location>
    <ligand>
        <name>meso-2,6-diaminopimelate</name>
        <dbReference type="ChEBI" id="CHEBI:57791"/>
    </ligand>
</feature>
<keyword evidence="7" id="KW-0067">ATP-binding</keyword>
<dbReference type="RefSeq" id="WP_134083832.1">
    <property type="nucleotide sequence ID" value="NZ_SOQX01000004.1"/>
</dbReference>
<dbReference type="InterPro" id="IPR036565">
    <property type="entry name" value="Mur-like_cat_sf"/>
</dbReference>
<dbReference type="GO" id="GO:0008765">
    <property type="term" value="F:UDP-N-acetylmuramoylalanyl-D-glutamate-2,6-diaminopimelate ligase activity"/>
    <property type="evidence" value="ECO:0007669"/>
    <property type="project" value="UniProtKB-UniRule"/>
</dbReference>
<evidence type="ECO:0000259" key="10">
    <source>
        <dbReference type="Pfam" id="PF02875"/>
    </source>
</evidence>
<dbReference type="GO" id="GO:0005524">
    <property type="term" value="F:ATP binding"/>
    <property type="evidence" value="ECO:0007669"/>
    <property type="project" value="UniProtKB-UniRule"/>
</dbReference>
<keyword evidence="13" id="KW-1185">Reference proteome</keyword>
<feature type="modified residue" description="N6-carboxylysine" evidence="7">
    <location>
        <position position="239"/>
    </location>
</feature>
<evidence type="ECO:0000256" key="2">
    <source>
        <dbReference type="ARBA" id="ARBA00022618"/>
    </source>
</evidence>
<keyword evidence="2 7" id="KW-0132">Cell division</keyword>
<dbReference type="GO" id="GO:0008360">
    <property type="term" value="P:regulation of cell shape"/>
    <property type="evidence" value="ECO:0007669"/>
    <property type="project" value="UniProtKB-KW"/>
</dbReference>
<dbReference type="NCBIfam" id="TIGR01085">
    <property type="entry name" value="murE"/>
    <property type="match status" value="1"/>
</dbReference>
<dbReference type="InterPro" id="IPR036615">
    <property type="entry name" value="Mur_ligase_C_dom_sf"/>
</dbReference>
<feature type="binding site" evidence="7">
    <location>
        <position position="402"/>
    </location>
    <ligand>
        <name>meso-2,6-diaminopimelate</name>
        <dbReference type="ChEBI" id="CHEBI:57791"/>
    </ligand>
</feature>
<feature type="binding site" evidence="7">
    <location>
        <position position="38"/>
    </location>
    <ligand>
        <name>UDP-N-acetyl-alpha-D-muramoyl-L-alanyl-D-glutamate</name>
        <dbReference type="ChEBI" id="CHEBI:83900"/>
    </ligand>
</feature>
<comment type="pathway">
    <text evidence="7 8">Cell wall biogenesis; peptidoglycan biosynthesis.</text>
</comment>
<feature type="binding site" evidence="7">
    <location>
        <position position="207"/>
    </location>
    <ligand>
        <name>UDP-N-acetyl-alpha-D-muramoyl-L-alanyl-D-glutamate</name>
        <dbReference type="ChEBI" id="CHEBI:83900"/>
    </ligand>
</feature>
<keyword evidence="5 7" id="KW-0131">Cell cycle</keyword>
<dbReference type="Pfam" id="PF08245">
    <property type="entry name" value="Mur_ligase_M"/>
    <property type="match status" value="1"/>
</dbReference>
<keyword evidence="6 7" id="KW-0961">Cell wall biogenesis/degradation</keyword>
<dbReference type="InterPro" id="IPR004101">
    <property type="entry name" value="Mur_ligase_C"/>
</dbReference>
<evidence type="ECO:0000256" key="1">
    <source>
        <dbReference type="ARBA" id="ARBA00005898"/>
    </source>
</evidence>
<dbReference type="SUPFAM" id="SSF63418">
    <property type="entry name" value="MurE/MurF N-terminal domain"/>
    <property type="match status" value="1"/>
</dbReference>
<dbReference type="GO" id="GO:0071555">
    <property type="term" value="P:cell wall organization"/>
    <property type="evidence" value="ECO:0007669"/>
    <property type="project" value="UniProtKB-KW"/>
</dbReference>
<feature type="binding site" evidence="7">
    <location>
        <position position="205"/>
    </location>
    <ligand>
        <name>UDP-N-acetyl-alpha-D-muramoyl-L-alanyl-D-glutamate</name>
        <dbReference type="ChEBI" id="CHEBI:83900"/>
    </ligand>
</feature>
<feature type="binding site" evidence="7">
    <location>
        <begin position="172"/>
        <end position="173"/>
    </location>
    <ligand>
        <name>UDP-N-acetyl-alpha-D-muramoyl-L-alanyl-D-glutamate</name>
        <dbReference type="ChEBI" id="CHEBI:83900"/>
    </ligand>
</feature>
<dbReference type="Proteomes" id="UP000294914">
    <property type="component" value="Unassembled WGS sequence"/>
</dbReference>
<evidence type="ECO:0000256" key="7">
    <source>
        <dbReference type="HAMAP-Rule" id="MF_00208"/>
    </source>
</evidence>
<feature type="binding site" evidence="7">
    <location>
        <position position="477"/>
    </location>
    <ligand>
        <name>meso-2,6-diaminopimelate</name>
        <dbReference type="ChEBI" id="CHEBI:57791"/>
    </ligand>
</feature>
<feature type="domain" description="Mur ligase central" evidence="11">
    <location>
        <begin position="129"/>
        <end position="330"/>
    </location>
</feature>
<feature type="domain" description="Mur ligase N-terminal catalytic" evidence="9">
    <location>
        <begin position="32"/>
        <end position="117"/>
    </location>
</feature>
<feature type="short sequence motif" description="Meso-diaminopimelate recognition motif" evidence="7">
    <location>
        <begin position="426"/>
        <end position="429"/>
    </location>
</feature>
<feature type="binding site" evidence="7">
    <location>
        <position position="481"/>
    </location>
    <ligand>
        <name>meso-2,6-diaminopimelate</name>
        <dbReference type="ChEBI" id="CHEBI:57791"/>
    </ligand>
</feature>